<proteinExistence type="predicted"/>
<organism evidence="1">
    <name type="scientific">marine sediment metagenome</name>
    <dbReference type="NCBI Taxonomy" id="412755"/>
    <lineage>
        <taxon>unclassified sequences</taxon>
        <taxon>metagenomes</taxon>
        <taxon>ecological metagenomes</taxon>
    </lineage>
</organism>
<dbReference type="AlphaFoldDB" id="A0A0F8WNW5"/>
<dbReference type="EMBL" id="LAZR01068263">
    <property type="protein sequence ID" value="KKK49965.1"/>
    <property type="molecule type" value="Genomic_DNA"/>
</dbReference>
<name>A0A0F8WNW5_9ZZZZ</name>
<feature type="non-terminal residue" evidence="1">
    <location>
        <position position="23"/>
    </location>
</feature>
<sequence length="23" mass="2788">MQQLKTTKQIVHVIVDDREHKLK</sequence>
<gene>
    <name evidence="1" type="ORF">LCGC14_3129770</name>
</gene>
<comment type="caution">
    <text evidence="1">The sequence shown here is derived from an EMBL/GenBank/DDBJ whole genome shotgun (WGS) entry which is preliminary data.</text>
</comment>
<reference evidence="1" key="1">
    <citation type="journal article" date="2015" name="Nature">
        <title>Complex archaea that bridge the gap between prokaryotes and eukaryotes.</title>
        <authorList>
            <person name="Spang A."/>
            <person name="Saw J.H."/>
            <person name="Jorgensen S.L."/>
            <person name="Zaremba-Niedzwiedzka K."/>
            <person name="Martijn J."/>
            <person name="Lind A.E."/>
            <person name="van Eijk R."/>
            <person name="Schleper C."/>
            <person name="Guy L."/>
            <person name="Ettema T.J."/>
        </authorList>
    </citation>
    <scope>NUCLEOTIDE SEQUENCE</scope>
</reference>
<protein>
    <submittedName>
        <fullName evidence="1">Uncharacterized protein</fullName>
    </submittedName>
</protein>
<evidence type="ECO:0000313" key="1">
    <source>
        <dbReference type="EMBL" id="KKK49965.1"/>
    </source>
</evidence>
<accession>A0A0F8WNW5</accession>